<feature type="non-terminal residue" evidence="3">
    <location>
        <position position="1"/>
    </location>
</feature>
<accession>A0A9W7KMU5</accession>
<organism evidence="3 4">
    <name type="scientific">Roseomonas genomospecies 6</name>
    <dbReference type="NCBI Taxonomy" id="214106"/>
    <lineage>
        <taxon>Bacteria</taxon>
        <taxon>Pseudomonadati</taxon>
        <taxon>Pseudomonadota</taxon>
        <taxon>Alphaproteobacteria</taxon>
        <taxon>Acetobacterales</taxon>
        <taxon>Roseomonadaceae</taxon>
        <taxon>Roseomonas</taxon>
    </lineage>
</organism>
<proteinExistence type="predicted"/>
<dbReference type="AlphaFoldDB" id="A0A9W7KMU5"/>
<evidence type="ECO:0000256" key="1">
    <source>
        <dbReference type="SAM" id="MobiDB-lite"/>
    </source>
</evidence>
<name>A0A9W7KMU5_9PROT</name>
<dbReference type="EMBL" id="QOKW01000052">
    <property type="protein sequence ID" value="KAA0675787.1"/>
    <property type="molecule type" value="Genomic_DNA"/>
</dbReference>
<dbReference type="Gene3D" id="3.30.210.10">
    <property type="entry name" value="DNA polymerase, thumb domain"/>
    <property type="match status" value="1"/>
</dbReference>
<dbReference type="InterPro" id="IPR041286">
    <property type="entry name" value="MBG_2"/>
</dbReference>
<feature type="domain" description="MBG" evidence="2">
    <location>
        <begin position="230"/>
        <end position="306"/>
    </location>
</feature>
<keyword evidence="4" id="KW-1185">Reference proteome</keyword>
<comment type="caution">
    <text evidence="3">The sequence shown here is derived from an EMBL/GenBank/DDBJ whole genome shotgun (WGS) entry which is preliminary data.</text>
</comment>
<feature type="domain" description="MBG" evidence="2">
    <location>
        <begin position="62"/>
        <end position="139"/>
    </location>
</feature>
<dbReference type="Proteomes" id="UP000480854">
    <property type="component" value="Unassembled WGS sequence"/>
</dbReference>
<sequence>WKNGQGDSLLTGLTYATDATATSNVGSGYASTASGGTLGGAAAGNYTLSYAAGGFSVTPAALTVTPSGTMTYGATSPSFGFTASGWKNGQGDSLLTGVVISTDATATSNVGSYSTTASGGTLGGAAAGNYTLSYATGGFAVTPASLTVTPSGTMVYGSTSPSFGFTASGWKNGQSDANLSGLSYATDATATSNVGSYVTTASGGTLGGAAAGNYTLSYAAGGFAVTPAPLTVKATAAAKLYDGLAFSGGAGVTYDGFVNGETAAVLGGTPRFGGSAQGAVDVGRYVISVSGLTSGNYDIRYVDGELVVSQRMLTDSTDSAGRLPGKANPTQTTDRVDGGRDRAAVPASTAGTHAITSGSMTAGGNSDLRFLPGNFTVSPQPPGIAAILPMRLIDPAPLFRPTNMIGNGQSGLSNGGDQGAGGGITANDSRADNARRICATGEGCASLPHPANRSLGAYLTVKAQ</sequence>
<feature type="domain" description="MBG" evidence="2">
    <location>
        <begin position="146"/>
        <end position="223"/>
    </location>
</feature>
<evidence type="ECO:0000259" key="2">
    <source>
        <dbReference type="Pfam" id="PF18676"/>
    </source>
</evidence>
<evidence type="ECO:0000313" key="3">
    <source>
        <dbReference type="EMBL" id="KAA0675787.1"/>
    </source>
</evidence>
<dbReference type="Pfam" id="PF18676">
    <property type="entry name" value="MBG_2"/>
    <property type="match status" value="3"/>
</dbReference>
<dbReference type="RefSeq" id="WP_286192408.1">
    <property type="nucleotide sequence ID" value="NZ_QOKW01000052.1"/>
</dbReference>
<feature type="compositionally biased region" description="Polar residues" evidence="1">
    <location>
        <begin position="349"/>
        <end position="363"/>
    </location>
</feature>
<gene>
    <name evidence="3" type="ORF">DS843_30010</name>
</gene>
<reference evidence="3 4" key="1">
    <citation type="submission" date="2018-07" db="EMBL/GenBank/DDBJ databases">
        <title>Genome sequence of Azospirillum sp. ATCC 49961.</title>
        <authorList>
            <person name="Sant'Anna F.H."/>
            <person name="Baldani J.I."/>
            <person name="Zilli J.E."/>
            <person name="Reis V.M."/>
            <person name="Hartmann A."/>
            <person name="Cruz L."/>
            <person name="de Souza E.M."/>
            <person name="de Oliveira Pedrosa F."/>
            <person name="Passaglia L.M.P."/>
        </authorList>
    </citation>
    <scope>NUCLEOTIDE SEQUENCE [LARGE SCALE GENOMIC DNA]</scope>
    <source>
        <strain evidence="3 4">ATCC 49961</strain>
    </source>
</reference>
<protein>
    <recommendedName>
        <fullName evidence="2">MBG domain-containing protein</fullName>
    </recommendedName>
</protein>
<evidence type="ECO:0000313" key="4">
    <source>
        <dbReference type="Proteomes" id="UP000480854"/>
    </source>
</evidence>
<feature type="region of interest" description="Disordered" evidence="1">
    <location>
        <begin position="317"/>
        <end position="363"/>
    </location>
</feature>
<dbReference type="InterPro" id="IPR037160">
    <property type="entry name" value="DNA_Pol_thumb_sf"/>
</dbReference>
<feature type="compositionally biased region" description="Basic and acidic residues" evidence="1">
    <location>
        <begin position="334"/>
        <end position="343"/>
    </location>
</feature>